<keyword evidence="4" id="KW-0833">Ubl conjugation pathway</keyword>
<evidence type="ECO:0000313" key="9">
    <source>
        <dbReference type="Proteomes" id="UP000594638"/>
    </source>
</evidence>
<dbReference type="InterPro" id="IPR006553">
    <property type="entry name" value="Leu-rich_rpt_Cys-con_subtyp"/>
</dbReference>
<evidence type="ECO:0000259" key="7">
    <source>
        <dbReference type="SMART" id="SM00256"/>
    </source>
</evidence>
<evidence type="ECO:0000256" key="4">
    <source>
        <dbReference type="ARBA" id="ARBA00022786"/>
    </source>
</evidence>
<evidence type="ECO:0000256" key="2">
    <source>
        <dbReference type="ARBA" id="ARBA00004906"/>
    </source>
</evidence>
<dbReference type="EMBL" id="CACTIH010007249">
    <property type="protein sequence ID" value="CAA3005700.1"/>
    <property type="molecule type" value="Genomic_DNA"/>
</dbReference>
<dbReference type="FunFam" id="3.80.10.10:FF:000029">
    <property type="entry name" value="Transport inhibitor response 1"/>
    <property type="match status" value="1"/>
</dbReference>
<dbReference type="Pfam" id="PF18791">
    <property type="entry name" value="Transp_inhibit"/>
    <property type="match status" value="1"/>
</dbReference>
<dbReference type="GO" id="GO:0005634">
    <property type="term" value="C:nucleus"/>
    <property type="evidence" value="ECO:0007669"/>
    <property type="project" value="UniProtKB-SubCell"/>
</dbReference>
<sequence length="579" mass="64966">MHSFHSMLNYFPEEVLEHIFDFLTSHRDRNAVSLVCKSWYAVERFSREKVFVGNCYAISPERLIARFPRVRSLTLKGKPHFADFNLVPNDWGGYVQPWIESIVRGRVNLEELRLKRMLVSDESLELLATFFPNFKSLVLVSCEGFTTDGLAAIASNCRFLRELDLQENEVEDRRGQWLSCFPDSCTSLVSLNFTCLKGEVNLASLERLVARCRNLRSLRVNNAVPLDALQRILAQAPQLVDLGTGSFVHDPDTESYNKLETSMQKCTSITSLSGFLDVSARCLPAVYPICGQLTSLNLSYAPGIYSDELVKLICYCNRLERLLVLDTIGDKGLGVVASSCKELQELRVFLSDVYGIGNTAVTEEGLVAISAGCPKLNSILYFCQQMTNEALIMVAKNCPNFIRFRLCTLNPTVPDAITMQPLDEGFGAIVKSCKDLKRLSISGLLTDQVFLYIGRYAKQLEMLSIAFAGDSDKGMLSVLNGCKKLKKLEIRDCPFGNVALLADMGKYETMRSLWMSSCEVTFGACKTLAQKMPRLNVEIINENDQIEASVDDKQKVEKMYLYRTLVGPRKDAPGFVWTL</sequence>
<dbReference type="FunFam" id="1.20.1280.50:FF:000006">
    <property type="entry name" value="Transport inhibitor response 1"/>
    <property type="match status" value="1"/>
</dbReference>
<dbReference type="InterPro" id="IPR041567">
    <property type="entry name" value="COI1_F-box"/>
</dbReference>
<dbReference type="CDD" id="cd22159">
    <property type="entry name" value="F-box_AtTIR1-like"/>
    <property type="match status" value="1"/>
</dbReference>
<evidence type="ECO:0000256" key="3">
    <source>
        <dbReference type="ARBA" id="ARBA00022473"/>
    </source>
</evidence>
<dbReference type="Gramene" id="OE9A109513T1">
    <property type="protein sequence ID" value="OE9A109513C1"/>
    <property type="gene ID" value="OE9A109513"/>
</dbReference>
<dbReference type="GO" id="GO:0010152">
    <property type="term" value="P:pollen maturation"/>
    <property type="evidence" value="ECO:0007669"/>
    <property type="project" value="UniProtKB-ARBA"/>
</dbReference>
<dbReference type="PANTHER" id="PTHR16134:SF45">
    <property type="entry name" value="PROTEIN AUXIN SIGNALING F-BOX 3"/>
    <property type="match status" value="1"/>
</dbReference>
<dbReference type="GO" id="GO:0009734">
    <property type="term" value="P:auxin-activated signaling pathway"/>
    <property type="evidence" value="ECO:0007669"/>
    <property type="project" value="UniProtKB-KW"/>
</dbReference>
<evidence type="ECO:0000256" key="5">
    <source>
        <dbReference type="ARBA" id="ARBA00023242"/>
    </source>
</evidence>
<keyword evidence="3" id="KW-0217">Developmental protein</keyword>
<name>A0A8S0TJD9_OLEEU</name>
<evidence type="ECO:0000313" key="8">
    <source>
        <dbReference type="EMBL" id="CAA3005700.1"/>
    </source>
</evidence>
<dbReference type="SUPFAM" id="SSF52047">
    <property type="entry name" value="RNI-like"/>
    <property type="match status" value="1"/>
</dbReference>
<dbReference type="InterPro" id="IPR001810">
    <property type="entry name" value="F-box_dom"/>
</dbReference>
<dbReference type="Proteomes" id="UP000594638">
    <property type="component" value="Unassembled WGS sequence"/>
</dbReference>
<reference evidence="8 9" key="1">
    <citation type="submission" date="2019-12" db="EMBL/GenBank/DDBJ databases">
        <authorList>
            <person name="Alioto T."/>
            <person name="Alioto T."/>
            <person name="Gomez Garrido J."/>
        </authorList>
    </citation>
    <scope>NUCLEOTIDE SEQUENCE [LARGE SCALE GENOMIC DNA]</scope>
</reference>
<dbReference type="PANTHER" id="PTHR16134">
    <property type="entry name" value="F-BOX/TPR REPEAT PROTEIN POF3"/>
    <property type="match status" value="1"/>
</dbReference>
<dbReference type="OrthoDB" id="423607at2759"/>
<dbReference type="GO" id="GO:0031146">
    <property type="term" value="P:SCF-dependent proteasomal ubiquitin-dependent protein catabolic process"/>
    <property type="evidence" value="ECO:0007669"/>
    <property type="project" value="TreeGrafter"/>
</dbReference>
<dbReference type="AlphaFoldDB" id="A0A8S0TJD9"/>
<proteinExistence type="predicted"/>
<accession>A0A8S0TJD9</accession>
<dbReference type="SMART" id="SM00256">
    <property type="entry name" value="FBOX"/>
    <property type="match status" value="1"/>
</dbReference>
<dbReference type="Gene3D" id="3.80.10.10">
    <property type="entry name" value="Ribonuclease Inhibitor"/>
    <property type="match status" value="1"/>
</dbReference>
<comment type="subcellular location">
    <subcellularLocation>
        <location evidence="1">Nucleus</location>
    </subcellularLocation>
</comment>
<organism evidence="8 9">
    <name type="scientific">Olea europaea subsp. europaea</name>
    <dbReference type="NCBI Taxonomy" id="158383"/>
    <lineage>
        <taxon>Eukaryota</taxon>
        <taxon>Viridiplantae</taxon>
        <taxon>Streptophyta</taxon>
        <taxon>Embryophyta</taxon>
        <taxon>Tracheophyta</taxon>
        <taxon>Spermatophyta</taxon>
        <taxon>Magnoliopsida</taxon>
        <taxon>eudicotyledons</taxon>
        <taxon>Gunneridae</taxon>
        <taxon>Pentapetalae</taxon>
        <taxon>asterids</taxon>
        <taxon>lamiids</taxon>
        <taxon>Lamiales</taxon>
        <taxon>Oleaceae</taxon>
        <taxon>Oleeae</taxon>
        <taxon>Olea</taxon>
    </lineage>
</organism>
<dbReference type="Pfam" id="PF18511">
    <property type="entry name" value="F-box_5"/>
    <property type="match status" value="1"/>
</dbReference>
<protein>
    <submittedName>
        <fullName evidence="8">AUXIN SIGNALING F-BOX 2-like</fullName>
    </submittedName>
</protein>
<comment type="pathway">
    <text evidence="2">Protein modification; protein ubiquitination.</text>
</comment>
<dbReference type="InterPro" id="IPR041101">
    <property type="entry name" value="Transp_inhibit"/>
</dbReference>
<dbReference type="Gene3D" id="1.20.1280.50">
    <property type="match status" value="1"/>
</dbReference>
<evidence type="ECO:0000256" key="6">
    <source>
        <dbReference type="ARBA" id="ARBA00023294"/>
    </source>
</evidence>
<evidence type="ECO:0000256" key="1">
    <source>
        <dbReference type="ARBA" id="ARBA00004123"/>
    </source>
</evidence>
<keyword evidence="5" id="KW-0539">Nucleus</keyword>
<feature type="domain" description="F-box" evidence="7">
    <location>
        <begin position="11"/>
        <end position="52"/>
    </location>
</feature>
<comment type="caution">
    <text evidence="8">The sequence shown here is derived from an EMBL/GenBank/DDBJ whole genome shotgun (WGS) entry which is preliminary data.</text>
</comment>
<dbReference type="GO" id="GO:0010011">
    <property type="term" value="F:auxin binding"/>
    <property type="evidence" value="ECO:0007669"/>
    <property type="project" value="UniProtKB-ARBA"/>
</dbReference>
<keyword evidence="6" id="KW-0927">Auxin signaling pathway</keyword>
<keyword evidence="9" id="KW-1185">Reference proteome</keyword>
<dbReference type="Pfam" id="PF13516">
    <property type="entry name" value="LRR_6"/>
    <property type="match status" value="1"/>
</dbReference>
<dbReference type="InterPro" id="IPR032675">
    <property type="entry name" value="LRR_dom_sf"/>
</dbReference>
<dbReference type="GO" id="GO:0019005">
    <property type="term" value="C:SCF ubiquitin ligase complex"/>
    <property type="evidence" value="ECO:0007669"/>
    <property type="project" value="TreeGrafter"/>
</dbReference>
<dbReference type="InterPro" id="IPR001611">
    <property type="entry name" value="Leu-rich_rpt"/>
</dbReference>
<gene>
    <name evidence="8" type="ORF">OLEA9_A109513</name>
</gene>
<dbReference type="SMART" id="SM00367">
    <property type="entry name" value="LRR_CC"/>
    <property type="match status" value="5"/>
</dbReference>